<feature type="coiled-coil region" evidence="4">
    <location>
        <begin position="598"/>
        <end position="714"/>
    </location>
</feature>
<evidence type="ECO:0000259" key="5">
    <source>
        <dbReference type="Pfam" id="PF13476"/>
    </source>
</evidence>
<dbReference type="GO" id="GO:0006302">
    <property type="term" value="P:double-strand break repair"/>
    <property type="evidence" value="ECO:0007669"/>
    <property type="project" value="InterPro"/>
</dbReference>
<feature type="coiled-coil region" evidence="4">
    <location>
        <begin position="520"/>
        <end position="573"/>
    </location>
</feature>
<comment type="subunit">
    <text evidence="2">Heterodimer of SbcC and SbcD.</text>
</comment>
<evidence type="ECO:0000256" key="1">
    <source>
        <dbReference type="ARBA" id="ARBA00006930"/>
    </source>
</evidence>
<dbReference type="EMBL" id="JPMD01000030">
    <property type="protein sequence ID" value="KEZ85775.1"/>
    <property type="molecule type" value="Genomic_DNA"/>
</dbReference>
<evidence type="ECO:0000313" key="6">
    <source>
        <dbReference type="EMBL" id="KEZ85775.1"/>
    </source>
</evidence>
<gene>
    <name evidence="6" type="ORF">IO99_12775</name>
</gene>
<feature type="coiled-coil region" evidence="4">
    <location>
        <begin position="741"/>
        <end position="845"/>
    </location>
</feature>
<dbReference type="Pfam" id="PF13476">
    <property type="entry name" value="AAA_23"/>
    <property type="match status" value="1"/>
</dbReference>
<comment type="caution">
    <text evidence="6">The sequence shown here is derived from an EMBL/GenBank/DDBJ whole genome shotgun (WGS) entry which is preliminary data.</text>
</comment>
<evidence type="ECO:0000313" key="7">
    <source>
        <dbReference type="Proteomes" id="UP000028542"/>
    </source>
</evidence>
<dbReference type="AlphaFoldDB" id="A0A084J9Z1"/>
<evidence type="ECO:0000256" key="3">
    <source>
        <dbReference type="ARBA" id="ARBA00013368"/>
    </source>
</evidence>
<evidence type="ECO:0000256" key="4">
    <source>
        <dbReference type="SAM" id="Coils"/>
    </source>
</evidence>
<dbReference type="eggNOG" id="COG0419">
    <property type="taxonomic scope" value="Bacteria"/>
</dbReference>
<dbReference type="InterPro" id="IPR027417">
    <property type="entry name" value="P-loop_NTPase"/>
</dbReference>
<dbReference type="RefSeq" id="WP_035133825.1">
    <property type="nucleotide sequence ID" value="NZ_JPMD01000030.1"/>
</dbReference>
<feature type="domain" description="Rad50/SbcC-type AAA" evidence="5">
    <location>
        <begin position="5"/>
        <end position="262"/>
    </location>
</feature>
<dbReference type="SUPFAM" id="SSF52540">
    <property type="entry name" value="P-loop containing nucleoside triphosphate hydrolases"/>
    <property type="match status" value="2"/>
</dbReference>
<feature type="coiled-coil region" evidence="4">
    <location>
        <begin position="975"/>
        <end position="1002"/>
    </location>
</feature>
<dbReference type="STRING" id="318464.IO99_12775"/>
<sequence length="1164" mass="134227">MKPISLKIKGLNSFNEEQFIDFEKLTEQGFFGIFGPTGSGKSTVLDGITLALYGEVSRKSSNFINTNCDSLALSYTFQISGAKPKRYVVDREFKRDKKTGNPISGKCKIIDMTLEEPIILADKVKEVTAACREIIGLSLEDFTRTVVLPQGKFSEFLRLEGRMRRDMLERLFNLQKYGDNLSSKLKAEVIKEESKYKELSGELKGYEKINEDTLKEKEEELKASTDILKKGNEELKKLAEDFKEKEEVWKLSLDIKDYEEKKKALMEKAEEIEEYKEKLKIGEGAARVLPYIESYENTLRDLKASKEKENALNLQYEKLKVEKDELESKWNFWRKKKDKELPDLKVKEEKVKDALIEKKNLDALKVNISELRESVKSLNEQGQKAQGEIDILDKRILKGGNVIKETEMKFEALKIDSDLKEKVQRGIRLNERFLDLKALVDKDRLTLTKLKKFMEEEHVKEDLCREELSKKEVLLIEKEEELEKLINTCPGESTDLLNLQRRISEETEKTKRYSIATEVIISSEEIIKNLREAVNKYEKNKSRIDEAIKGLKAEILELQVETLASELRENLNKGEPCPVCGSLEHHVENIRHIENLDLTGKNEKLHDFENQLKEIEMNITRDNTKILNLEENIKAKELEIKALGDDFKVGNLAILEEKFKALDKELSQYNKDKEVLETVIKTLKEEKLSLEGKRNTIKSVVEEKEKQYNDVELEFNKNTLSCSDLENDISSIKNSINVENFQEKNEEILRIEKEREELEKNIRKYRKGLDDLIDSKESLQISINSLRENLAKEKSALIEKEKSAEEKELQIKAKVGDLDNLKDLLMQLQEEIKTIEDSFNGYDKKKESMEKDFKSCNEALIEIISKVRQLDKREAEERTYLKDCLRKESFEDIEQVKDNVISKVEMERLKTFIEEYNNSISKVNGAIESLLIKINGREVSEEAWHQVQEEKAIKEEEIKAFTEVNIRCSEEVNYIKKKLLELKELLDKKEKLDHKLALLDDLEKLFKGKKFVEFVAATRLKYVSMEASKRLKEITSGTYGLEVDEQGKFIIRDYKNGGASRDASTLSGGETFLTSLALALALSSEIQLKGTAPLELFFLDEGFGTLDDDLLEVVMSSLERIHNDKLKVGIISHVESIKNRVPVKLVITPAESGRGGSKVKIERS</sequence>
<accession>A0A084J9Z1</accession>
<dbReference type="Pfam" id="PF13558">
    <property type="entry name" value="SbcC_Walker_B"/>
    <property type="match status" value="1"/>
</dbReference>
<dbReference type="Proteomes" id="UP000028542">
    <property type="component" value="Unassembled WGS sequence"/>
</dbReference>
<dbReference type="PANTHER" id="PTHR32114:SF2">
    <property type="entry name" value="ABC TRANSPORTER ABCH.3"/>
    <property type="match status" value="1"/>
</dbReference>
<dbReference type="InterPro" id="IPR038729">
    <property type="entry name" value="Rad50/SbcC_AAA"/>
</dbReference>
<proteinExistence type="inferred from homology"/>
<name>A0A084J9Z1_9CLOT</name>
<protein>
    <recommendedName>
        <fullName evidence="3">Nuclease SbcCD subunit C</fullName>
    </recommendedName>
</protein>
<evidence type="ECO:0000256" key="2">
    <source>
        <dbReference type="ARBA" id="ARBA00011322"/>
    </source>
</evidence>
<organism evidence="6 7">
    <name type="scientific">Clostridium sulfidigenes</name>
    <dbReference type="NCBI Taxonomy" id="318464"/>
    <lineage>
        <taxon>Bacteria</taxon>
        <taxon>Bacillati</taxon>
        <taxon>Bacillota</taxon>
        <taxon>Clostridia</taxon>
        <taxon>Eubacteriales</taxon>
        <taxon>Clostridiaceae</taxon>
        <taxon>Clostridium</taxon>
    </lineage>
</organism>
<dbReference type="Gene3D" id="3.40.50.300">
    <property type="entry name" value="P-loop containing nucleotide triphosphate hydrolases"/>
    <property type="match status" value="2"/>
</dbReference>
<feature type="coiled-coil region" evidence="4">
    <location>
        <begin position="196"/>
        <end position="395"/>
    </location>
</feature>
<dbReference type="GO" id="GO:0016887">
    <property type="term" value="F:ATP hydrolysis activity"/>
    <property type="evidence" value="ECO:0007669"/>
    <property type="project" value="InterPro"/>
</dbReference>
<reference evidence="6 7" key="1">
    <citation type="submission" date="2014-07" db="EMBL/GenBank/DDBJ databases">
        <title>Draft genome of Clostridium sulfidigenes 113A isolated from sediments associated with methane hydrate from Krishna Godavari basin.</title>
        <authorList>
            <person name="Honkalas V.S."/>
            <person name="Dabir A.P."/>
            <person name="Arora P."/>
            <person name="Dhakephalkar P.K."/>
        </authorList>
    </citation>
    <scope>NUCLEOTIDE SEQUENCE [LARGE SCALE GENOMIC DNA]</scope>
    <source>
        <strain evidence="6 7">113A</strain>
    </source>
</reference>
<keyword evidence="7" id="KW-1185">Reference proteome</keyword>
<keyword evidence="4" id="KW-0175">Coiled coil</keyword>
<dbReference type="PANTHER" id="PTHR32114">
    <property type="entry name" value="ABC TRANSPORTER ABCH.3"/>
    <property type="match status" value="1"/>
</dbReference>
<comment type="similarity">
    <text evidence="1">Belongs to the SMC family. SbcC subfamily.</text>
</comment>